<comment type="induction">
    <text evidence="9">By heat shock.</text>
</comment>
<dbReference type="FunFam" id="3.40.50.300:FF:000382">
    <property type="entry name" value="Lon protease homolog 2, peroxisomal"/>
    <property type="match status" value="1"/>
</dbReference>
<keyword evidence="8 9" id="KW-0346">Stress response</keyword>
<evidence type="ECO:0000259" key="16">
    <source>
        <dbReference type="PROSITE" id="PS51787"/>
    </source>
</evidence>
<dbReference type="GO" id="GO:0006515">
    <property type="term" value="P:protein quality control for misfolded or incompletely synthesized proteins"/>
    <property type="evidence" value="ECO:0007669"/>
    <property type="project" value="UniProtKB-UniRule"/>
</dbReference>
<dbReference type="InterPro" id="IPR008268">
    <property type="entry name" value="Peptidase_S16_AS"/>
</dbReference>
<accession>A0A220U4R5</accession>
<evidence type="ECO:0000256" key="2">
    <source>
        <dbReference type="ARBA" id="ARBA00022490"/>
    </source>
</evidence>
<evidence type="ECO:0000256" key="10">
    <source>
        <dbReference type="PIRNR" id="PIRNR001174"/>
    </source>
</evidence>
<dbReference type="GO" id="GO:0005524">
    <property type="term" value="F:ATP binding"/>
    <property type="evidence" value="ECO:0007669"/>
    <property type="project" value="UniProtKB-UniRule"/>
</dbReference>
<dbReference type="InterPro" id="IPR003111">
    <property type="entry name" value="Lon_prtase_N"/>
</dbReference>
<evidence type="ECO:0000256" key="11">
    <source>
        <dbReference type="PIRSR" id="PIRSR001174-1"/>
    </source>
</evidence>
<dbReference type="GO" id="GO:0043565">
    <property type="term" value="F:sequence-specific DNA binding"/>
    <property type="evidence" value="ECO:0007669"/>
    <property type="project" value="UniProtKB-UniRule"/>
</dbReference>
<dbReference type="GO" id="GO:0034605">
    <property type="term" value="P:cellular response to heat"/>
    <property type="evidence" value="ECO:0007669"/>
    <property type="project" value="UniProtKB-UniRule"/>
</dbReference>
<evidence type="ECO:0000256" key="8">
    <source>
        <dbReference type="ARBA" id="ARBA00023016"/>
    </source>
</evidence>
<dbReference type="Pfam" id="PF22667">
    <property type="entry name" value="Lon_lid"/>
    <property type="match status" value="1"/>
</dbReference>
<feature type="domain" description="Lon proteolytic" evidence="15">
    <location>
        <begin position="589"/>
        <end position="770"/>
    </location>
</feature>
<name>A0A220U4R5_9BACI</name>
<evidence type="ECO:0000256" key="12">
    <source>
        <dbReference type="PIRSR" id="PIRSR001174-2"/>
    </source>
</evidence>
<dbReference type="GO" id="GO:0004252">
    <property type="term" value="F:serine-type endopeptidase activity"/>
    <property type="evidence" value="ECO:0007669"/>
    <property type="project" value="UniProtKB-UniRule"/>
</dbReference>
<dbReference type="SMART" id="SM00464">
    <property type="entry name" value="LON"/>
    <property type="match status" value="1"/>
</dbReference>
<dbReference type="Pfam" id="PF02190">
    <property type="entry name" value="LON_substr_bdg"/>
    <property type="match status" value="1"/>
</dbReference>
<evidence type="ECO:0000259" key="15">
    <source>
        <dbReference type="PROSITE" id="PS51786"/>
    </source>
</evidence>
<evidence type="ECO:0000313" key="18">
    <source>
        <dbReference type="Proteomes" id="UP000198312"/>
    </source>
</evidence>
<dbReference type="Gene3D" id="1.20.58.1480">
    <property type="match status" value="1"/>
</dbReference>
<dbReference type="GO" id="GO:0004176">
    <property type="term" value="F:ATP-dependent peptidase activity"/>
    <property type="evidence" value="ECO:0007669"/>
    <property type="project" value="UniProtKB-UniRule"/>
</dbReference>
<dbReference type="SUPFAM" id="SSF52540">
    <property type="entry name" value="P-loop containing nucleoside triphosphate hydrolases"/>
    <property type="match status" value="1"/>
</dbReference>
<evidence type="ECO:0000256" key="4">
    <source>
        <dbReference type="ARBA" id="ARBA00022741"/>
    </source>
</evidence>
<dbReference type="CDD" id="cd19500">
    <property type="entry name" value="RecA-like_Lon"/>
    <property type="match status" value="1"/>
</dbReference>
<keyword evidence="6 9" id="KW-0720">Serine protease</keyword>
<dbReference type="PROSITE" id="PS51787">
    <property type="entry name" value="LON_N"/>
    <property type="match status" value="1"/>
</dbReference>
<dbReference type="Proteomes" id="UP000198312">
    <property type="component" value="Chromosome"/>
</dbReference>
<evidence type="ECO:0000256" key="14">
    <source>
        <dbReference type="RuleBase" id="RU000591"/>
    </source>
</evidence>
<feature type="domain" description="Lon N-terminal" evidence="16">
    <location>
        <begin position="8"/>
        <end position="201"/>
    </location>
</feature>
<dbReference type="Gene3D" id="1.20.5.5270">
    <property type="match status" value="1"/>
</dbReference>
<evidence type="ECO:0000256" key="7">
    <source>
        <dbReference type="ARBA" id="ARBA00022840"/>
    </source>
</evidence>
<dbReference type="Gene3D" id="3.30.230.10">
    <property type="match status" value="1"/>
</dbReference>
<dbReference type="FunFam" id="1.20.5.5270:FF:000002">
    <property type="entry name" value="Lon protease homolog"/>
    <property type="match status" value="1"/>
</dbReference>
<feature type="active site" evidence="9 11">
    <location>
        <position position="719"/>
    </location>
</feature>
<keyword evidence="2 9" id="KW-0963">Cytoplasm</keyword>
<evidence type="ECO:0000313" key="17">
    <source>
        <dbReference type="EMBL" id="ASK63045.1"/>
    </source>
</evidence>
<evidence type="ECO:0000256" key="1">
    <source>
        <dbReference type="ARBA" id="ARBA00004496"/>
    </source>
</evidence>
<dbReference type="InterPro" id="IPR027065">
    <property type="entry name" value="Lon_Prtase"/>
</dbReference>
<comment type="function">
    <text evidence="9">ATP-dependent serine protease that mediates the selective degradation of mutant and abnormal proteins as well as certain short-lived regulatory proteins. Required for cellular homeostasis and for survival from DNA damage and developmental changes induced by stress. Degrades polypeptides processively to yield small peptide fragments that are 5 to 10 amino acids long. Binds to DNA in a double-stranded, site-specific manner.</text>
</comment>
<dbReference type="PIRSF" id="PIRSF001174">
    <property type="entry name" value="Lon_proteas"/>
    <property type="match status" value="1"/>
</dbReference>
<dbReference type="AlphaFoldDB" id="A0A220U4R5"/>
<dbReference type="FunFam" id="3.30.230.10:FF:000010">
    <property type="entry name" value="Lon protease"/>
    <property type="match status" value="1"/>
</dbReference>
<dbReference type="InterPro" id="IPR003593">
    <property type="entry name" value="AAA+_ATPase"/>
</dbReference>
<dbReference type="HAMAP" id="MF_01973">
    <property type="entry name" value="lon_bact"/>
    <property type="match status" value="1"/>
</dbReference>
<keyword evidence="18" id="KW-1185">Reference proteome</keyword>
<dbReference type="InterPro" id="IPR054594">
    <property type="entry name" value="Lon_lid"/>
</dbReference>
<dbReference type="PROSITE" id="PS01046">
    <property type="entry name" value="LON_SER"/>
    <property type="match status" value="1"/>
</dbReference>
<dbReference type="Gene3D" id="1.10.8.60">
    <property type="match status" value="1"/>
</dbReference>
<dbReference type="SUPFAM" id="SSF88697">
    <property type="entry name" value="PUA domain-like"/>
    <property type="match status" value="1"/>
</dbReference>
<evidence type="ECO:0000256" key="9">
    <source>
        <dbReference type="HAMAP-Rule" id="MF_01973"/>
    </source>
</evidence>
<dbReference type="NCBIfam" id="NF008053">
    <property type="entry name" value="PRK10787.1"/>
    <property type="match status" value="1"/>
</dbReference>
<dbReference type="InterPro" id="IPR027417">
    <property type="entry name" value="P-loop_NTPase"/>
</dbReference>
<dbReference type="InterPro" id="IPR046336">
    <property type="entry name" value="Lon_prtase_N_sf"/>
</dbReference>
<dbReference type="PRINTS" id="PR00830">
    <property type="entry name" value="ENDOLAPTASE"/>
</dbReference>
<dbReference type="InterPro" id="IPR027543">
    <property type="entry name" value="Lon_bac"/>
</dbReference>
<keyword evidence="7 9" id="KW-0067">ATP-binding</keyword>
<dbReference type="Gene3D" id="3.40.50.300">
    <property type="entry name" value="P-loop containing nucleotide triphosphate hydrolases"/>
    <property type="match status" value="1"/>
</dbReference>
<comment type="subunit">
    <text evidence="9 10">Homohexamer. Organized in a ring with a central cavity.</text>
</comment>
<feature type="active site" evidence="9 11">
    <location>
        <position position="676"/>
    </location>
</feature>
<gene>
    <name evidence="9 17" type="primary">lon</name>
    <name evidence="17" type="ORF">CFK37_13270</name>
</gene>
<proteinExistence type="evidence at transcript level"/>
<evidence type="ECO:0000256" key="3">
    <source>
        <dbReference type="ARBA" id="ARBA00022670"/>
    </source>
</evidence>
<dbReference type="RefSeq" id="WP_089062304.1">
    <property type="nucleotide sequence ID" value="NZ_CP022315.1"/>
</dbReference>
<dbReference type="InterPro" id="IPR004815">
    <property type="entry name" value="Lon_bac/euk-typ"/>
</dbReference>
<dbReference type="EC" id="3.4.21.53" evidence="9 10"/>
<dbReference type="GO" id="GO:0016887">
    <property type="term" value="F:ATP hydrolysis activity"/>
    <property type="evidence" value="ECO:0007669"/>
    <property type="project" value="UniProtKB-UniRule"/>
</dbReference>
<dbReference type="PROSITE" id="PS51786">
    <property type="entry name" value="LON_PROTEOLYTIC"/>
    <property type="match status" value="1"/>
</dbReference>
<comment type="similarity">
    <text evidence="9 10 13 14">Belongs to the peptidase S16 family.</text>
</comment>
<feature type="binding site" evidence="9 12">
    <location>
        <begin position="353"/>
        <end position="360"/>
    </location>
    <ligand>
        <name>ATP</name>
        <dbReference type="ChEBI" id="CHEBI:30616"/>
    </ligand>
</feature>
<organism evidence="17 18">
    <name type="scientific">Virgibacillus phasianinus</name>
    <dbReference type="NCBI Taxonomy" id="2017483"/>
    <lineage>
        <taxon>Bacteria</taxon>
        <taxon>Bacillati</taxon>
        <taxon>Bacillota</taxon>
        <taxon>Bacilli</taxon>
        <taxon>Bacillales</taxon>
        <taxon>Bacillaceae</taxon>
        <taxon>Virgibacillus</taxon>
    </lineage>
</organism>
<dbReference type="OrthoDB" id="9803599at2"/>
<dbReference type="InterPro" id="IPR003959">
    <property type="entry name" value="ATPase_AAA_core"/>
</dbReference>
<dbReference type="InterPro" id="IPR015947">
    <property type="entry name" value="PUA-like_sf"/>
</dbReference>
<comment type="catalytic activity">
    <reaction evidence="9 10 13">
        <text>Hydrolysis of proteins in presence of ATP.</text>
        <dbReference type="EC" id="3.4.21.53"/>
    </reaction>
</comment>
<dbReference type="SUPFAM" id="SSF54211">
    <property type="entry name" value="Ribosomal protein S5 domain 2-like"/>
    <property type="match status" value="1"/>
</dbReference>
<evidence type="ECO:0000256" key="13">
    <source>
        <dbReference type="PROSITE-ProRule" id="PRU01122"/>
    </source>
</evidence>
<reference evidence="17 18" key="1">
    <citation type="submission" date="2017-07" db="EMBL/GenBank/DDBJ databases">
        <title>Virgibacillus sp. LM2416.</title>
        <authorList>
            <person name="Tak E.J."/>
            <person name="Bae J.-W."/>
        </authorList>
    </citation>
    <scope>NUCLEOTIDE SEQUENCE [LARGE SCALE GENOMIC DNA]</scope>
    <source>
        <strain evidence="17 18">LM2416</strain>
    </source>
</reference>
<keyword evidence="5 9" id="KW-0378">Hydrolase</keyword>
<dbReference type="SMART" id="SM00382">
    <property type="entry name" value="AAA"/>
    <property type="match status" value="1"/>
</dbReference>
<dbReference type="NCBIfam" id="TIGR00763">
    <property type="entry name" value="lon"/>
    <property type="match status" value="1"/>
</dbReference>
<dbReference type="InterPro" id="IPR020568">
    <property type="entry name" value="Ribosomal_Su5_D2-typ_SF"/>
</dbReference>
<evidence type="ECO:0000256" key="5">
    <source>
        <dbReference type="ARBA" id="ARBA00022801"/>
    </source>
</evidence>
<protein>
    <recommendedName>
        <fullName evidence="9 10">Lon protease</fullName>
        <ecNumber evidence="9 10">3.4.21.53</ecNumber>
    </recommendedName>
    <alternativeName>
        <fullName evidence="9">ATP-dependent protease La</fullName>
    </alternativeName>
</protein>
<comment type="subcellular location">
    <subcellularLocation>
        <location evidence="1 9 10">Cytoplasm</location>
    </subcellularLocation>
</comment>
<dbReference type="Pfam" id="PF00004">
    <property type="entry name" value="AAA"/>
    <property type="match status" value="1"/>
</dbReference>
<dbReference type="KEGG" id="vil:CFK37_13270"/>
<sequence>MTDKTIQLSLLPLRGLLVLPSMVIHLDVGREKSIQALEKAMMEDQTIFLAAQKKVSVDDPDPENIYRIGTVANVKQMLKLPNGTIRVLVEGLYRAEVIQFVEEEEQFVVEVAEIVEERGDKNEEEALMRSLLNQFEQYIKVSRKINHETLETVTDIEEASHLADIVTSHLSLKLKDKQELLETANVKKRIQRLIKLISNEKKVLDLEKKIGDRVKNSMEKTQKEYYLREQLKAIQRELGEKDGKTGEVDQLRTKVEKSDMPDRVLEVALKELNRYEKVPQSSAESSVIRNYLEWLIALPWTNETQDTIDIEHAHKILDEDHYGLEKVKERVLEYLAVQKLTNSIKGPILCIVGAPGVGKTSLAKSIARAIDRNFVRISLGGVRDEAEIRGHRRTYIGAMPGRIIQGMKKAQTINPVFLLDEIDKMSNDFRGDPSSAMLEVLDPEQNSNFSDHFIEETYDLSNVLFVATANYVNNIPGPLLDRMELISIAGYTEIEKLHIAKEHLLGKQLKENGLKKGNLQLRDEALLKLIRTYTREAGVRSLERQIARLCRKAAKIIVSEDKKRVVVTAKNIEDLLGKPVFRYGQMEQEDQVGTATGLAYTAAGGDTLSIEVSHYPGKGKLTLTGKLGDVMKESAQAAFSYIRSRAEELNIDPDFHETYDIHIHVPEGATPKDGPSAGITMATALVSALSGRAVRKEVGMTGEITLRGRVLPIGGLKEKSLSAHRAGITTIIIPEENEKDIDDIPESVRSELTFVKVNHLDQVLKYALVGDLYESK</sequence>
<keyword evidence="3 9" id="KW-0645">Protease</keyword>
<keyword evidence="4 9" id="KW-0547">Nucleotide-binding</keyword>
<dbReference type="Gene3D" id="2.30.130.40">
    <property type="entry name" value="LON domain-like"/>
    <property type="match status" value="1"/>
</dbReference>
<dbReference type="PANTHER" id="PTHR10046">
    <property type="entry name" value="ATP DEPENDENT LON PROTEASE FAMILY MEMBER"/>
    <property type="match status" value="1"/>
</dbReference>
<dbReference type="InterPro" id="IPR008269">
    <property type="entry name" value="Lon_proteolytic"/>
</dbReference>
<dbReference type="Pfam" id="PF05362">
    <property type="entry name" value="Lon_C"/>
    <property type="match status" value="1"/>
</dbReference>
<dbReference type="EMBL" id="CP022315">
    <property type="protein sequence ID" value="ASK63045.1"/>
    <property type="molecule type" value="Genomic_DNA"/>
</dbReference>
<evidence type="ECO:0000256" key="6">
    <source>
        <dbReference type="ARBA" id="ARBA00022825"/>
    </source>
</evidence>
<dbReference type="InterPro" id="IPR014721">
    <property type="entry name" value="Ribsml_uS5_D2-typ_fold_subgr"/>
</dbReference>
<dbReference type="GO" id="GO:0005737">
    <property type="term" value="C:cytoplasm"/>
    <property type="evidence" value="ECO:0007669"/>
    <property type="project" value="UniProtKB-SubCell"/>
</dbReference>